<dbReference type="EMBL" id="UGNW01000002">
    <property type="protein sequence ID" value="STX60853.1"/>
    <property type="molecule type" value="Genomic_DNA"/>
</dbReference>
<dbReference type="EMBL" id="LNXT01000018">
    <property type="protein sequence ID" value="KTC71791.1"/>
    <property type="molecule type" value="Genomic_DNA"/>
</dbReference>
<accession>A0A378JQP5</accession>
<reference evidence="2 4" key="2">
    <citation type="submission" date="2018-06" db="EMBL/GenBank/DDBJ databases">
        <authorList>
            <consortium name="Pathogen Informatics"/>
            <person name="Doyle S."/>
        </authorList>
    </citation>
    <scope>NUCLEOTIDE SEQUENCE [LARGE SCALE GENOMIC DNA]</scope>
    <source>
        <strain evidence="2 4">NCTC12437</strain>
    </source>
</reference>
<name>A0A378JQP5_9GAMM</name>
<organism evidence="2 4">
    <name type="scientific">Legionella birminghamensis</name>
    <dbReference type="NCBI Taxonomy" id="28083"/>
    <lineage>
        <taxon>Bacteria</taxon>
        <taxon>Pseudomonadati</taxon>
        <taxon>Pseudomonadota</taxon>
        <taxon>Gammaproteobacteria</taxon>
        <taxon>Legionellales</taxon>
        <taxon>Legionellaceae</taxon>
        <taxon>Legionella</taxon>
    </lineage>
</organism>
<dbReference type="Proteomes" id="UP000255066">
    <property type="component" value="Unassembled WGS sequence"/>
</dbReference>
<reference evidence="1 3" key="1">
    <citation type="submission" date="2015-11" db="EMBL/GenBank/DDBJ databases">
        <title>Genomic analysis of 38 Legionella species identifies large and diverse effector repertoires.</title>
        <authorList>
            <person name="Burstein D."/>
            <person name="Amaro F."/>
            <person name="Zusman T."/>
            <person name="Lifshitz Z."/>
            <person name="Cohen O."/>
            <person name="Gilbert J.A."/>
            <person name="Pupko T."/>
            <person name="Shuman H.A."/>
            <person name="Segal G."/>
        </authorList>
    </citation>
    <scope>NUCLEOTIDE SEQUENCE [LARGE SCALE GENOMIC DNA]</scope>
    <source>
        <strain evidence="1 3">CDC#1407-AL-14</strain>
    </source>
</reference>
<dbReference type="OrthoDB" id="8966807at2"/>
<dbReference type="NCBIfam" id="NF010451">
    <property type="entry name" value="PRK13877.1"/>
    <property type="match status" value="1"/>
</dbReference>
<keyword evidence="3" id="KW-1185">Reference proteome</keyword>
<proteinExistence type="predicted"/>
<evidence type="ECO:0000313" key="2">
    <source>
        <dbReference type="EMBL" id="STX60853.1"/>
    </source>
</evidence>
<dbReference type="RefSeq" id="WP_058523495.1">
    <property type="nucleotide sequence ID" value="NZ_CAAAHV010000033.1"/>
</dbReference>
<sequence length="117" mass="13137">MRSEKNCATRKHGKHLRVPVLPSEESEIKSNAGKAGLSVADYLRRLGMGYRIESVLDQEHILTLAKINADLGRLGGLLKLWLTNDERLSRFSPAMIHALLHRLENTQEALLSVVKKI</sequence>
<protein>
    <submittedName>
        <fullName evidence="1">Conjugal transfer relaxosome component TraJ</fullName>
    </submittedName>
    <submittedName>
        <fullName evidence="2">TraJ protein</fullName>
    </submittedName>
</protein>
<evidence type="ECO:0000313" key="1">
    <source>
        <dbReference type="EMBL" id="KTC71791.1"/>
    </source>
</evidence>
<dbReference type="Proteomes" id="UP000054735">
    <property type="component" value="Unassembled WGS sequence"/>
</dbReference>
<dbReference type="InterPro" id="IPR053842">
    <property type="entry name" value="NikA-like"/>
</dbReference>
<dbReference type="Pfam" id="PF21983">
    <property type="entry name" value="NikA-like"/>
    <property type="match status" value="1"/>
</dbReference>
<evidence type="ECO:0000313" key="3">
    <source>
        <dbReference type="Proteomes" id="UP000054735"/>
    </source>
</evidence>
<gene>
    <name evidence="2" type="primary">traJ_2</name>
    <name evidence="1" type="ORF">Lbir_1427</name>
    <name evidence="2" type="ORF">NCTC12437_03143</name>
</gene>
<dbReference type="STRING" id="28083.Lbir_1427"/>
<evidence type="ECO:0000313" key="4">
    <source>
        <dbReference type="Proteomes" id="UP000255066"/>
    </source>
</evidence>
<dbReference type="AlphaFoldDB" id="A0A378JQP5"/>